<comment type="caution">
    <text evidence="1">The sequence shown here is derived from an EMBL/GenBank/DDBJ whole genome shotgun (WGS) entry which is preliminary data.</text>
</comment>
<protein>
    <submittedName>
        <fullName evidence="1">Uncharacterized protein</fullName>
    </submittedName>
</protein>
<reference evidence="1" key="1">
    <citation type="submission" date="2022-07" db="EMBL/GenBank/DDBJ databases">
        <title>Phylogenomic reconstructions and comparative analyses of Kickxellomycotina fungi.</title>
        <authorList>
            <person name="Reynolds N.K."/>
            <person name="Stajich J.E."/>
            <person name="Barry K."/>
            <person name="Grigoriev I.V."/>
            <person name="Crous P."/>
            <person name="Smith M.E."/>
        </authorList>
    </citation>
    <scope>NUCLEOTIDE SEQUENCE</scope>
    <source>
        <strain evidence="1">CBS 109366</strain>
    </source>
</reference>
<evidence type="ECO:0000313" key="2">
    <source>
        <dbReference type="Proteomes" id="UP001140234"/>
    </source>
</evidence>
<keyword evidence="2" id="KW-1185">Reference proteome</keyword>
<dbReference type="EMBL" id="JANBUJ010000008">
    <property type="protein sequence ID" value="KAJ2775582.1"/>
    <property type="molecule type" value="Genomic_DNA"/>
</dbReference>
<proteinExistence type="predicted"/>
<name>A0ACC1K893_9FUNG</name>
<gene>
    <name evidence="1" type="ORF">IWQ57_000332</name>
</gene>
<organism evidence="1 2">
    <name type="scientific">Coemansia nantahalensis</name>
    <dbReference type="NCBI Taxonomy" id="2789366"/>
    <lineage>
        <taxon>Eukaryota</taxon>
        <taxon>Fungi</taxon>
        <taxon>Fungi incertae sedis</taxon>
        <taxon>Zoopagomycota</taxon>
        <taxon>Kickxellomycotina</taxon>
        <taxon>Kickxellomycetes</taxon>
        <taxon>Kickxellales</taxon>
        <taxon>Kickxellaceae</taxon>
        <taxon>Coemansia</taxon>
    </lineage>
</organism>
<dbReference type="Proteomes" id="UP001140234">
    <property type="component" value="Unassembled WGS sequence"/>
</dbReference>
<sequence length="339" mass="37191">MPEQATFVTLDNIVNGWRQRVLFFIDTSAWGKLWDVADLLLNIALCVVYIINTTVIDEKGSPARISTASRLLEFVLAGTALSQYIVRYVAINANQRVFEHAVALVAFGAPMVAYIVGAHSAAVRASYMGAGVAAVFYPARFLRLHYAMQRAVALGASIPRLRLTLIRQEVISLCSDIVVVILAFACFVHSGINWYSQSHGLPHRKFTFLDAIYSIVMSGAGQDGTTPPSTFNQVISMVVLALIALAVPSRVSRLVDLAINTSAYSKTVALPAATRHALLCGNIEVESVRQFLQEFFNSDHGANIFKATLVILHHEEPTMEMKSLLRSPAYANRVFYVKG</sequence>
<accession>A0ACC1K893</accession>
<evidence type="ECO:0000313" key="1">
    <source>
        <dbReference type="EMBL" id="KAJ2775582.1"/>
    </source>
</evidence>